<feature type="disulfide bond" evidence="9">
    <location>
        <begin position="100"/>
        <end position="107"/>
    </location>
</feature>
<dbReference type="Pfam" id="PF00026">
    <property type="entry name" value="Asp"/>
    <property type="match status" value="1"/>
</dbReference>
<protein>
    <submittedName>
        <fullName evidence="13">CSON011778 protein</fullName>
    </submittedName>
</protein>
<feature type="active site" evidence="8">
    <location>
        <position position="273"/>
    </location>
</feature>
<evidence type="ECO:0000256" key="10">
    <source>
        <dbReference type="RuleBase" id="RU000454"/>
    </source>
</evidence>
<feature type="domain" description="Peptidase A1" evidence="12">
    <location>
        <begin position="69"/>
        <end position="385"/>
    </location>
</feature>
<evidence type="ECO:0000256" key="5">
    <source>
        <dbReference type="ARBA" id="ARBA00022801"/>
    </source>
</evidence>
<name>A0A336M4R6_CULSO</name>
<keyword evidence="4 10" id="KW-0064">Aspartyl protease</keyword>
<keyword evidence="5 10" id="KW-0378">Hydrolase</keyword>
<evidence type="ECO:0000256" key="8">
    <source>
        <dbReference type="PIRSR" id="PIRSR601461-1"/>
    </source>
</evidence>
<keyword evidence="7" id="KW-0325">Glycoprotein</keyword>
<evidence type="ECO:0000313" key="13">
    <source>
        <dbReference type="EMBL" id="SSX24990.1"/>
    </source>
</evidence>
<keyword evidence="2 10" id="KW-0645">Protease</keyword>
<dbReference type="PANTHER" id="PTHR47966">
    <property type="entry name" value="BETA-SITE APP-CLEAVING ENZYME, ISOFORM A-RELATED"/>
    <property type="match status" value="1"/>
</dbReference>
<feature type="signal peptide" evidence="11">
    <location>
        <begin position="1"/>
        <end position="19"/>
    </location>
</feature>
<evidence type="ECO:0000256" key="3">
    <source>
        <dbReference type="ARBA" id="ARBA00022729"/>
    </source>
</evidence>
<keyword evidence="6 9" id="KW-1015">Disulfide bond</keyword>
<accession>A0A336M4R6</accession>
<sequence>MGKYLVLSLFLTCFILTNAEFVRIPLEKGQTPRRFLQSVDTEVKRLQLRYGEGSGPIPEPLSNYMDAQYYGPISIGTPPQSFKVVFDTGSSNLWVPSKKCSFTNIACLMHNKYDAKKSSTYEKNDTKFEIHYGSGSLSGYLSTDTVNIGGLDIKKQTFAEAISEPGLTFVAAKFDGILGLGYSSISVDGVVPPFYNMYNEGLIQAPIFSFYLNRDPNGKEGGEIIFGGSDSNHYKGDFTYLPVSRKMYWQFNMDKVMVGDKTFCANGCAAIADTGTSLIAGPLEEVTALNKAIGGTPIMNGEYMIDCNLIPNLPVINFVLGGKSFALNGTDYVLRIAQMGKTICLSGFMGIDIPPPNGPLWILGDVFIGRYYTEFDMGNDRVGFAETV</sequence>
<comment type="similarity">
    <text evidence="1 10">Belongs to the peptidase A1 family.</text>
</comment>
<evidence type="ECO:0000256" key="1">
    <source>
        <dbReference type="ARBA" id="ARBA00007447"/>
    </source>
</evidence>
<dbReference type="GO" id="GO:0004190">
    <property type="term" value="F:aspartic-type endopeptidase activity"/>
    <property type="evidence" value="ECO:0007669"/>
    <property type="project" value="UniProtKB-KW"/>
</dbReference>
<evidence type="ECO:0000256" key="4">
    <source>
        <dbReference type="ARBA" id="ARBA00022750"/>
    </source>
</evidence>
<evidence type="ECO:0000256" key="2">
    <source>
        <dbReference type="ARBA" id="ARBA00022670"/>
    </source>
</evidence>
<feature type="active site" evidence="8">
    <location>
        <position position="87"/>
    </location>
</feature>
<evidence type="ECO:0000256" key="9">
    <source>
        <dbReference type="PIRSR" id="PIRSR601461-2"/>
    </source>
</evidence>
<dbReference type="FunFam" id="2.40.70.10:FF:000009">
    <property type="entry name" value="Aspartic proteinase A1"/>
    <property type="match status" value="1"/>
</dbReference>
<dbReference type="InterPro" id="IPR001461">
    <property type="entry name" value="Aspartic_peptidase_A1"/>
</dbReference>
<feature type="disulfide bond" evidence="9">
    <location>
        <begin position="307"/>
        <end position="344"/>
    </location>
</feature>
<keyword evidence="3 11" id="KW-0732">Signal</keyword>
<feature type="chain" id="PRO_5016250731" evidence="11">
    <location>
        <begin position="20"/>
        <end position="388"/>
    </location>
</feature>
<proteinExistence type="inferred from homology"/>
<dbReference type="InterPro" id="IPR021109">
    <property type="entry name" value="Peptidase_aspartic_dom_sf"/>
</dbReference>
<dbReference type="SUPFAM" id="SSF50630">
    <property type="entry name" value="Acid proteases"/>
    <property type="match status" value="1"/>
</dbReference>
<evidence type="ECO:0000256" key="11">
    <source>
        <dbReference type="SAM" id="SignalP"/>
    </source>
</evidence>
<dbReference type="Gene3D" id="2.40.70.10">
    <property type="entry name" value="Acid Proteases"/>
    <property type="match status" value="2"/>
</dbReference>
<reference evidence="13" key="1">
    <citation type="submission" date="2018-07" db="EMBL/GenBank/DDBJ databases">
        <authorList>
            <person name="Quirk P.G."/>
            <person name="Krulwich T.A."/>
        </authorList>
    </citation>
    <scope>NUCLEOTIDE SEQUENCE</scope>
</reference>
<evidence type="ECO:0000256" key="7">
    <source>
        <dbReference type="ARBA" id="ARBA00023180"/>
    </source>
</evidence>
<evidence type="ECO:0000256" key="6">
    <source>
        <dbReference type="ARBA" id="ARBA00023157"/>
    </source>
</evidence>
<dbReference type="GO" id="GO:0005764">
    <property type="term" value="C:lysosome"/>
    <property type="evidence" value="ECO:0007669"/>
    <property type="project" value="TreeGrafter"/>
</dbReference>
<evidence type="ECO:0000259" key="12">
    <source>
        <dbReference type="PROSITE" id="PS51767"/>
    </source>
</evidence>
<feature type="disulfide bond" evidence="9">
    <location>
        <begin position="264"/>
        <end position="268"/>
    </location>
</feature>
<dbReference type="PROSITE" id="PS00141">
    <property type="entry name" value="ASP_PROTEASE"/>
    <property type="match status" value="2"/>
</dbReference>
<dbReference type="OMA" id="KGEYMIS"/>
<dbReference type="PROSITE" id="PS51767">
    <property type="entry name" value="PEPTIDASE_A1"/>
    <property type="match status" value="1"/>
</dbReference>
<dbReference type="PRINTS" id="PR00792">
    <property type="entry name" value="PEPSIN"/>
</dbReference>
<dbReference type="InterPro" id="IPR001969">
    <property type="entry name" value="Aspartic_peptidase_AS"/>
</dbReference>
<organism evidence="13">
    <name type="scientific">Culicoides sonorensis</name>
    <name type="common">Biting midge</name>
    <dbReference type="NCBI Taxonomy" id="179676"/>
    <lineage>
        <taxon>Eukaryota</taxon>
        <taxon>Metazoa</taxon>
        <taxon>Ecdysozoa</taxon>
        <taxon>Arthropoda</taxon>
        <taxon>Hexapoda</taxon>
        <taxon>Insecta</taxon>
        <taxon>Pterygota</taxon>
        <taxon>Neoptera</taxon>
        <taxon>Endopterygota</taxon>
        <taxon>Diptera</taxon>
        <taxon>Nematocera</taxon>
        <taxon>Chironomoidea</taxon>
        <taxon>Ceratopogonidae</taxon>
        <taxon>Ceratopogoninae</taxon>
        <taxon>Culicoides</taxon>
        <taxon>Monoculicoides</taxon>
    </lineage>
</organism>
<dbReference type="AlphaFoldDB" id="A0A336M4R6"/>
<dbReference type="EMBL" id="UFQT01000526">
    <property type="protein sequence ID" value="SSX24990.1"/>
    <property type="molecule type" value="Genomic_DNA"/>
</dbReference>
<dbReference type="FunFam" id="2.40.70.10:FF:000044">
    <property type="entry name" value="Lysosomal aspartic protease"/>
    <property type="match status" value="1"/>
</dbReference>
<dbReference type="GO" id="GO:0006508">
    <property type="term" value="P:proteolysis"/>
    <property type="evidence" value="ECO:0007669"/>
    <property type="project" value="UniProtKB-KW"/>
</dbReference>
<dbReference type="PANTHER" id="PTHR47966:SF51">
    <property type="entry name" value="BETA-SITE APP-CLEAVING ENZYME, ISOFORM A-RELATED"/>
    <property type="match status" value="1"/>
</dbReference>
<dbReference type="VEuPathDB" id="VectorBase:CSON011778"/>
<gene>
    <name evidence="13" type="primary">CSON011778</name>
</gene>
<dbReference type="InterPro" id="IPR033121">
    <property type="entry name" value="PEPTIDASE_A1"/>
</dbReference>